<dbReference type="GO" id="GO:0006145">
    <property type="term" value="P:purine nucleobase catabolic process"/>
    <property type="evidence" value="ECO:0007669"/>
    <property type="project" value="TreeGrafter"/>
</dbReference>
<sequence length="457" mass="49429">MTYDLCLHNGEVVVPGEGLRRMSIGIRDGRIAALIEAGETVRATRVIDCTGKWVFPGVIDPHTHIGFGDKANDWASETQTAMLGGVTGLMSFWRAESLTESAGPWREEGLARSRIDFGLHFGITSQSHIEELPHAARTHGVTSIKVYLMYKGETGAAKGFTEVDDALLFRALQVGARIPGGVVGVHCENTEVIPVFRAPLKEAGRNDLPAWNAQSPDFLETENVFRVAFFGAKAGCPVNIVHMSALESLDLVRRMRHPARPPIHVETCIHYLSLSENAPIGLHGKVNPPLRTQADIDGLWEGVREGDISTIGSDHVPRKAATKGPDLWRASAGFPGIAQILPVLLEEGHHKRGIPLQTLAAATSRNVARLYNLDGKGCIAPGYDADFAIVDPDGETLVDHAALPSHSDYSPYQGKRCRGAITHTVLRGNILVEDGRPAPVPGTTGRYIQRNAGKETT</sequence>
<dbReference type="GO" id="GO:0005737">
    <property type="term" value="C:cytoplasm"/>
    <property type="evidence" value="ECO:0007669"/>
    <property type="project" value="TreeGrafter"/>
</dbReference>
<gene>
    <name evidence="3" type="ORF">GH266_16080</name>
</gene>
<evidence type="ECO:0000313" key="3">
    <source>
        <dbReference type="EMBL" id="QGZ35874.1"/>
    </source>
</evidence>
<dbReference type="PANTHER" id="PTHR43668">
    <property type="entry name" value="ALLANTOINASE"/>
    <property type="match status" value="1"/>
</dbReference>
<dbReference type="InterPro" id="IPR006680">
    <property type="entry name" value="Amidohydro-rel"/>
</dbReference>
<name>A0A857CA35_9HYPH</name>
<dbReference type="GO" id="GO:0004038">
    <property type="term" value="F:allantoinase activity"/>
    <property type="evidence" value="ECO:0007669"/>
    <property type="project" value="TreeGrafter"/>
</dbReference>
<evidence type="ECO:0000313" key="4">
    <source>
        <dbReference type="Proteomes" id="UP000435648"/>
    </source>
</evidence>
<dbReference type="Gene3D" id="3.20.20.140">
    <property type="entry name" value="Metal-dependent hydrolases"/>
    <property type="match status" value="1"/>
</dbReference>
<dbReference type="EMBL" id="CP046908">
    <property type="protein sequence ID" value="QGZ35874.1"/>
    <property type="molecule type" value="Genomic_DNA"/>
</dbReference>
<accession>A0A857CA35</accession>
<evidence type="ECO:0000256" key="1">
    <source>
        <dbReference type="SAM" id="MobiDB-lite"/>
    </source>
</evidence>
<organism evidence="3 4">
    <name type="scientific">Stappia indica</name>
    <dbReference type="NCBI Taxonomy" id="538381"/>
    <lineage>
        <taxon>Bacteria</taxon>
        <taxon>Pseudomonadati</taxon>
        <taxon>Pseudomonadota</taxon>
        <taxon>Alphaproteobacteria</taxon>
        <taxon>Hyphomicrobiales</taxon>
        <taxon>Stappiaceae</taxon>
        <taxon>Stappia</taxon>
    </lineage>
</organism>
<dbReference type="KEGG" id="siw:GH266_16080"/>
<dbReference type="Gene3D" id="2.30.40.10">
    <property type="entry name" value="Urease, subunit C, domain 1"/>
    <property type="match status" value="1"/>
</dbReference>
<dbReference type="InterPro" id="IPR011059">
    <property type="entry name" value="Metal-dep_hydrolase_composite"/>
</dbReference>
<reference evidence="3 4" key="1">
    <citation type="submission" date="2019-12" db="EMBL/GenBank/DDBJ databases">
        <title>The genome of Stappia indica PHM037.</title>
        <authorList>
            <person name="Kacar D."/>
            <person name="Galan B."/>
            <person name="Canedo L."/>
            <person name="Rodriguez P."/>
            <person name="de la Calle F."/>
            <person name="Garcia J.L."/>
        </authorList>
    </citation>
    <scope>NUCLEOTIDE SEQUENCE [LARGE SCALE GENOMIC DNA]</scope>
    <source>
        <strain evidence="3 4">PHM037</strain>
    </source>
</reference>
<proteinExistence type="predicted"/>
<dbReference type="AlphaFoldDB" id="A0A857CA35"/>
<feature type="region of interest" description="Disordered" evidence="1">
    <location>
        <begin position="436"/>
        <end position="457"/>
    </location>
</feature>
<evidence type="ECO:0000259" key="2">
    <source>
        <dbReference type="Pfam" id="PF01979"/>
    </source>
</evidence>
<dbReference type="InterPro" id="IPR032466">
    <property type="entry name" value="Metal_Hydrolase"/>
</dbReference>
<dbReference type="SUPFAM" id="SSF51556">
    <property type="entry name" value="Metallo-dependent hydrolases"/>
    <property type="match status" value="1"/>
</dbReference>
<dbReference type="SUPFAM" id="SSF51338">
    <property type="entry name" value="Composite domain of metallo-dependent hydrolases"/>
    <property type="match status" value="1"/>
</dbReference>
<dbReference type="RefSeq" id="WP_158194730.1">
    <property type="nucleotide sequence ID" value="NZ_CP046908.1"/>
</dbReference>
<dbReference type="PANTHER" id="PTHR43668:SF2">
    <property type="entry name" value="ALLANTOINASE"/>
    <property type="match status" value="1"/>
</dbReference>
<dbReference type="InterPro" id="IPR050138">
    <property type="entry name" value="DHOase/Allantoinase_Hydrolase"/>
</dbReference>
<dbReference type="Pfam" id="PF01979">
    <property type="entry name" value="Amidohydro_1"/>
    <property type="match status" value="1"/>
</dbReference>
<feature type="domain" description="Amidohydrolase-related" evidence="2">
    <location>
        <begin position="291"/>
        <end position="430"/>
    </location>
</feature>
<dbReference type="Proteomes" id="UP000435648">
    <property type="component" value="Chromosome"/>
</dbReference>
<dbReference type="OrthoDB" id="9775759at2"/>
<protein>
    <submittedName>
        <fullName evidence="3">Amidohydrolase family protein</fullName>
    </submittedName>
</protein>
<keyword evidence="3" id="KW-0378">Hydrolase</keyword>